<comment type="similarity">
    <text evidence="5">Belongs to the bacterial secretin family.</text>
</comment>
<feature type="domain" description="Type II/III secretion system secretin-like" evidence="7">
    <location>
        <begin position="598"/>
        <end position="811"/>
    </location>
</feature>
<sequence>MENLKRLKPTRGRAALMAATICMIVPAHAEPTTDGAGTANLELSKRYESIEEARVLLHKGDEAYNSGDFSTAVETYAGARDLTPQAPATSEFRAFLTERYVQSSVELAKKLSREGDIKGAKAAIEKVLIPAVAPNDPAALKVQAELNDPIRTNPALTKEHAEAVDQVRKLLYKADGFYELGDFDKSKKTYEDVLRVDPTNSAARRGMEKVAAAKTNYQQSAYDHTRAELLGETDKAWELNLNPLPIDPNLLAGEEATTSNAFIPVQNKIERIIFPSVDLDQASLDETIEYLRARATELDTTELDPARKGVNFNLNLGDSSSPEVQAINAKRINLHLKNTPLSTILDYVTQSSGTIYSTDDFGVVINSPGTFTSRLITRTYKVPADFLSNISANVSSPAATEATDPFSTAPSTGMLPKRMTVEEVFKLSGIGFPEGASASLNPSNGTLRVVNSLANLNIIDQIVASAAQTQPVLVKVSVTIIKTEQTNLDELGFDWTLDNFGFGSAVMENNQLNLSGGTQGNGYSLSDMLNNYGAPSGNPVTAGNRSGDSAVSGDAMSSLIAAGNDRTAVGAGTARAPGVLSVFGTIDTAQVNMLMRGLAQKKNVDVMTKPSTITRSDQAAKIEVIREFPYPTEYEPPELPNTIESNDVYDGGVLTGTDTPSFIPVTPAHPTSFERKNVGVTLEVLPTVDAHKRNISVTLNPDVSEFEGFVNYGSPINTPNPISSINPLASATIPLTQNNILMPVFSHIRLSDSVTVADGHTIVLGGMLKEDIQNVNDHTPILGDIPLLGRLFQSNSKQSVSTAIMVLVNVELTDATGHPFNNR</sequence>
<dbReference type="SUPFAM" id="SSF48452">
    <property type="entry name" value="TPR-like"/>
    <property type="match status" value="1"/>
</dbReference>
<dbReference type="AlphaFoldDB" id="A0A934VUX2"/>
<proteinExistence type="inferred from homology"/>
<dbReference type="EMBL" id="JAENIJ010000004">
    <property type="protein sequence ID" value="MBK1881585.1"/>
    <property type="molecule type" value="Genomic_DNA"/>
</dbReference>
<dbReference type="PANTHER" id="PTHR30332">
    <property type="entry name" value="PROBABLE GENERAL SECRETION PATHWAY PROTEIN D"/>
    <property type="match status" value="1"/>
</dbReference>
<evidence type="ECO:0000256" key="2">
    <source>
        <dbReference type="ARBA" id="ARBA00022729"/>
    </source>
</evidence>
<dbReference type="NCBIfam" id="NF042912">
    <property type="entry name" value="Amuc_1098_fam"/>
    <property type="match status" value="1"/>
</dbReference>
<dbReference type="RefSeq" id="WP_200267917.1">
    <property type="nucleotide sequence ID" value="NZ_JAENIJ010000004.1"/>
</dbReference>
<keyword evidence="3" id="KW-0472">Membrane</keyword>
<accession>A0A934VUX2</accession>
<dbReference type="InterPro" id="IPR050810">
    <property type="entry name" value="Bact_Secretion_Sys_Channel"/>
</dbReference>
<dbReference type="PROSITE" id="PS50005">
    <property type="entry name" value="TPR"/>
    <property type="match status" value="2"/>
</dbReference>
<dbReference type="Pfam" id="PF00263">
    <property type="entry name" value="Secretin"/>
    <property type="match status" value="1"/>
</dbReference>
<name>A0A934VUX2_9BACT</name>
<organism evidence="8 9">
    <name type="scientific">Luteolibacter pohnpeiensis</name>
    <dbReference type="NCBI Taxonomy" id="454153"/>
    <lineage>
        <taxon>Bacteria</taxon>
        <taxon>Pseudomonadati</taxon>
        <taxon>Verrucomicrobiota</taxon>
        <taxon>Verrucomicrobiia</taxon>
        <taxon>Verrucomicrobiales</taxon>
        <taxon>Verrucomicrobiaceae</taxon>
        <taxon>Luteolibacter</taxon>
    </lineage>
</organism>
<dbReference type="Gene3D" id="1.25.40.10">
    <property type="entry name" value="Tetratricopeptide repeat domain"/>
    <property type="match status" value="1"/>
</dbReference>
<evidence type="ECO:0000313" key="9">
    <source>
        <dbReference type="Proteomes" id="UP000603141"/>
    </source>
</evidence>
<dbReference type="InterPro" id="IPR004846">
    <property type="entry name" value="T2SS/T3SS_dom"/>
</dbReference>
<dbReference type="PANTHER" id="PTHR30332:SF24">
    <property type="entry name" value="SECRETIN GSPD-RELATED"/>
    <property type="match status" value="1"/>
</dbReference>
<dbReference type="GO" id="GO:0015627">
    <property type="term" value="C:type II protein secretion system complex"/>
    <property type="evidence" value="ECO:0007669"/>
    <property type="project" value="TreeGrafter"/>
</dbReference>
<evidence type="ECO:0000259" key="7">
    <source>
        <dbReference type="Pfam" id="PF00263"/>
    </source>
</evidence>
<keyword evidence="2 6" id="KW-0732">Signal</keyword>
<feature type="chain" id="PRO_5037713016" description="Type II/III secretion system secretin-like domain-containing protein" evidence="6">
    <location>
        <begin position="30"/>
        <end position="823"/>
    </location>
</feature>
<dbReference type="SMART" id="SM00028">
    <property type="entry name" value="TPR"/>
    <property type="match status" value="2"/>
</dbReference>
<dbReference type="GO" id="GO:0016020">
    <property type="term" value="C:membrane"/>
    <property type="evidence" value="ECO:0007669"/>
    <property type="project" value="UniProtKB-SubCell"/>
</dbReference>
<evidence type="ECO:0000256" key="1">
    <source>
        <dbReference type="ARBA" id="ARBA00004370"/>
    </source>
</evidence>
<dbReference type="InterPro" id="IPR019734">
    <property type="entry name" value="TPR_rpt"/>
</dbReference>
<keyword evidence="9" id="KW-1185">Reference proteome</keyword>
<dbReference type="InterPro" id="IPR049997">
    <property type="entry name" value="Amuc_1098-like"/>
</dbReference>
<comment type="subcellular location">
    <subcellularLocation>
        <location evidence="1">Membrane</location>
    </subcellularLocation>
</comment>
<evidence type="ECO:0000256" key="4">
    <source>
        <dbReference type="PROSITE-ProRule" id="PRU00339"/>
    </source>
</evidence>
<evidence type="ECO:0000256" key="6">
    <source>
        <dbReference type="SAM" id="SignalP"/>
    </source>
</evidence>
<dbReference type="Proteomes" id="UP000603141">
    <property type="component" value="Unassembled WGS sequence"/>
</dbReference>
<feature type="repeat" description="TPR" evidence="4">
    <location>
        <begin position="167"/>
        <end position="200"/>
    </location>
</feature>
<evidence type="ECO:0000256" key="5">
    <source>
        <dbReference type="RuleBase" id="RU004003"/>
    </source>
</evidence>
<feature type="repeat" description="TPR" evidence="4">
    <location>
        <begin position="53"/>
        <end position="86"/>
    </location>
</feature>
<reference evidence="8" key="1">
    <citation type="submission" date="2021-01" db="EMBL/GenBank/DDBJ databases">
        <title>Modified the classification status of verrucomicrobia.</title>
        <authorList>
            <person name="Feng X."/>
        </authorList>
    </citation>
    <scope>NUCLEOTIDE SEQUENCE</scope>
    <source>
        <strain evidence="8">KCTC 22041</strain>
    </source>
</reference>
<dbReference type="GO" id="GO:0009306">
    <property type="term" value="P:protein secretion"/>
    <property type="evidence" value="ECO:0007669"/>
    <property type="project" value="InterPro"/>
</dbReference>
<feature type="signal peptide" evidence="6">
    <location>
        <begin position="1"/>
        <end position="29"/>
    </location>
</feature>
<evidence type="ECO:0000256" key="3">
    <source>
        <dbReference type="ARBA" id="ARBA00023136"/>
    </source>
</evidence>
<evidence type="ECO:0000313" key="8">
    <source>
        <dbReference type="EMBL" id="MBK1881585.1"/>
    </source>
</evidence>
<keyword evidence="4" id="KW-0802">TPR repeat</keyword>
<gene>
    <name evidence="8" type="ORF">JIN85_04115</name>
</gene>
<comment type="caution">
    <text evidence="8">The sequence shown here is derived from an EMBL/GenBank/DDBJ whole genome shotgun (WGS) entry which is preliminary data.</text>
</comment>
<protein>
    <recommendedName>
        <fullName evidence="7">Type II/III secretion system secretin-like domain-containing protein</fullName>
    </recommendedName>
</protein>
<dbReference type="InterPro" id="IPR011990">
    <property type="entry name" value="TPR-like_helical_dom_sf"/>
</dbReference>